<evidence type="ECO:0000313" key="2">
    <source>
        <dbReference type="EMBL" id="GAA3089078.1"/>
    </source>
</evidence>
<dbReference type="EMBL" id="BAAAUG010000021">
    <property type="protein sequence ID" value="GAA3089078.1"/>
    <property type="molecule type" value="Genomic_DNA"/>
</dbReference>
<comment type="caution">
    <text evidence="2">The sequence shown here is derived from an EMBL/GenBank/DDBJ whole genome shotgun (WGS) entry which is preliminary data.</text>
</comment>
<evidence type="ECO:0000256" key="1">
    <source>
        <dbReference type="SAM" id="Phobius"/>
    </source>
</evidence>
<keyword evidence="3" id="KW-1185">Reference proteome</keyword>
<accession>A0ABP6MAC9</accession>
<gene>
    <name evidence="2" type="ORF">GCM10010449_11140</name>
</gene>
<keyword evidence="1" id="KW-0812">Transmembrane</keyword>
<reference evidence="3" key="1">
    <citation type="journal article" date="2019" name="Int. J. Syst. Evol. Microbiol.">
        <title>The Global Catalogue of Microorganisms (GCM) 10K type strain sequencing project: providing services to taxonomists for standard genome sequencing and annotation.</title>
        <authorList>
            <consortium name="The Broad Institute Genomics Platform"/>
            <consortium name="The Broad Institute Genome Sequencing Center for Infectious Disease"/>
            <person name="Wu L."/>
            <person name="Ma J."/>
        </authorList>
    </citation>
    <scope>NUCLEOTIDE SEQUENCE [LARGE SCALE GENOMIC DNA]</scope>
    <source>
        <strain evidence="3">JCM 9092</strain>
    </source>
</reference>
<feature type="transmembrane region" description="Helical" evidence="1">
    <location>
        <begin position="6"/>
        <end position="22"/>
    </location>
</feature>
<keyword evidence="1" id="KW-1133">Transmembrane helix</keyword>
<sequence length="195" mass="20875">MIWKIFIVVGAVVLFVAVCVGAAKWRKKSINKTLGLSLSAAALAVVAFFGIEGIGEPGSPSTGDASSRVSITYPRDAGRVQLCLRTLEGVGRAPSGSSLWLLVRGSGNTNYYLARRIPDDPDSQGWTVGNVQVGNAETEPGQRYELVVWKFDARLTDVATHFSSGAVEFSSRPPGAQHVAKRIVIRAAATERDRC</sequence>
<keyword evidence="1" id="KW-0472">Membrane</keyword>
<dbReference type="Proteomes" id="UP001501637">
    <property type="component" value="Unassembled WGS sequence"/>
</dbReference>
<proteinExistence type="predicted"/>
<organism evidence="2 3">
    <name type="scientific">Streptomyces rectiviolaceus</name>
    <dbReference type="NCBI Taxonomy" id="332591"/>
    <lineage>
        <taxon>Bacteria</taxon>
        <taxon>Bacillati</taxon>
        <taxon>Actinomycetota</taxon>
        <taxon>Actinomycetes</taxon>
        <taxon>Kitasatosporales</taxon>
        <taxon>Streptomycetaceae</taxon>
        <taxon>Streptomyces</taxon>
    </lineage>
</organism>
<feature type="transmembrane region" description="Helical" evidence="1">
    <location>
        <begin position="34"/>
        <end position="51"/>
    </location>
</feature>
<protein>
    <submittedName>
        <fullName evidence="2">Uncharacterized protein</fullName>
    </submittedName>
</protein>
<name>A0ABP6MAC9_9ACTN</name>
<evidence type="ECO:0000313" key="3">
    <source>
        <dbReference type="Proteomes" id="UP001501637"/>
    </source>
</evidence>